<organism evidence="6 7">
    <name type="scientific">Triparma retinervis</name>
    <dbReference type="NCBI Taxonomy" id="2557542"/>
    <lineage>
        <taxon>Eukaryota</taxon>
        <taxon>Sar</taxon>
        <taxon>Stramenopiles</taxon>
        <taxon>Ochrophyta</taxon>
        <taxon>Bolidophyceae</taxon>
        <taxon>Parmales</taxon>
        <taxon>Triparmaceae</taxon>
        <taxon>Triparma</taxon>
    </lineage>
</organism>
<dbReference type="CDD" id="cd00030">
    <property type="entry name" value="C2"/>
    <property type="match status" value="1"/>
</dbReference>
<feature type="domain" description="SAM" evidence="5">
    <location>
        <begin position="1522"/>
        <end position="1567"/>
    </location>
</feature>
<evidence type="ECO:0000259" key="3">
    <source>
        <dbReference type="PROSITE" id="PS50003"/>
    </source>
</evidence>
<feature type="compositionally biased region" description="Low complexity" evidence="2">
    <location>
        <begin position="1249"/>
        <end position="1265"/>
    </location>
</feature>
<name>A0A9W7CJW8_9STRA</name>
<feature type="compositionally biased region" description="Gly residues" evidence="2">
    <location>
        <begin position="809"/>
        <end position="826"/>
    </location>
</feature>
<evidence type="ECO:0000259" key="5">
    <source>
        <dbReference type="PROSITE" id="PS50105"/>
    </source>
</evidence>
<feature type="repeat" description="Filamin" evidence="1">
    <location>
        <begin position="161"/>
        <end position="234"/>
    </location>
</feature>
<feature type="region of interest" description="Disordered" evidence="2">
    <location>
        <begin position="427"/>
        <end position="450"/>
    </location>
</feature>
<dbReference type="InterPro" id="IPR013761">
    <property type="entry name" value="SAM/pointed_sf"/>
</dbReference>
<dbReference type="SUPFAM" id="SSF47769">
    <property type="entry name" value="SAM/Pointed domain"/>
    <property type="match status" value="1"/>
</dbReference>
<feature type="region of interest" description="Disordered" evidence="2">
    <location>
        <begin position="1194"/>
        <end position="1226"/>
    </location>
</feature>
<dbReference type="EMBL" id="BRXZ01000138">
    <property type="protein sequence ID" value="GMI05984.1"/>
    <property type="molecule type" value="Genomic_DNA"/>
</dbReference>
<feature type="compositionally biased region" description="Basic and acidic residues" evidence="2">
    <location>
        <begin position="1958"/>
        <end position="1970"/>
    </location>
</feature>
<dbReference type="InterPro" id="IPR017868">
    <property type="entry name" value="Filamin/ABP280_repeat-like"/>
</dbReference>
<dbReference type="SUPFAM" id="SSF49562">
    <property type="entry name" value="C2 domain (Calcium/lipid-binding domain, CaLB)"/>
    <property type="match status" value="1"/>
</dbReference>
<dbReference type="Pfam" id="PF00168">
    <property type="entry name" value="C2"/>
    <property type="match status" value="1"/>
</dbReference>
<dbReference type="Gene3D" id="2.30.29.30">
    <property type="entry name" value="Pleckstrin-homology domain (PH domain)/Phosphotyrosine-binding domain (PTB)"/>
    <property type="match status" value="2"/>
</dbReference>
<feature type="compositionally biased region" description="Polar residues" evidence="2">
    <location>
        <begin position="831"/>
        <end position="841"/>
    </location>
</feature>
<dbReference type="Gene3D" id="2.60.40.10">
    <property type="entry name" value="Immunoglobulins"/>
    <property type="match status" value="1"/>
</dbReference>
<evidence type="ECO:0000313" key="7">
    <source>
        <dbReference type="Proteomes" id="UP001165082"/>
    </source>
</evidence>
<feature type="compositionally biased region" description="Basic and acidic residues" evidence="2">
    <location>
        <begin position="1857"/>
        <end position="1875"/>
    </location>
</feature>
<dbReference type="CDD" id="cd09487">
    <property type="entry name" value="SAM_superfamily"/>
    <property type="match status" value="1"/>
</dbReference>
<dbReference type="OrthoDB" id="207235at2759"/>
<dbReference type="InterPro" id="IPR001849">
    <property type="entry name" value="PH_domain"/>
</dbReference>
<dbReference type="InterPro" id="IPR001660">
    <property type="entry name" value="SAM"/>
</dbReference>
<dbReference type="InterPro" id="IPR014756">
    <property type="entry name" value="Ig_E-set"/>
</dbReference>
<feature type="compositionally biased region" description="Basic and acidic residues" evidence="2">
    <location>
        <begin position="992"/>
        <end position="1001"/>
    </location>
</feature>
<dbReference type="PROSITE" id="PS50003">
    <property type="entry name" value="PH_DOMAIN"/>
    <property type="match status" value="2"/>
</dbReference>
<dbReference type="SMART" id="SM00557">
    <property type="entry name" value="IG_FLMN"/>
    <property type="match status" value="1"/>
</dbReference>
<dbReference type="Proteomes" id="UP001165082">
    <property type="component" value="Unassembled WGS sequence"/>
</dbReference>
<dbReference type="InterPro" id="IPR035892">
    <property type="entry name" value="C2_domain_sf"/>
</dbReference>
<feature type="region of interest" description="Disordered" evidence="2">
    <location>
        <begin position="1770"/>
        <end position="1797"/>
    </location>
</feature>
<proteinExistence type="predicted"/>
<feature type="compositionally biased region" description="Basic and acidic residues" evidence="2">
    <location>
        <begin position="908"/>
        <end position="917"/>
    </location>
</feature>
<feature type="compositionally biased region" description="Low complexity" evidence="2">
    <location>
        <begin position="8"/>
        <end position="17"/>
    </location>
</feature>
<dbReference type="Pfam" id="PF00169">
    <property type="entry name" value="PH"/>
    <property type="match status" value="2"/>
</dbReference>
<dbReference type="InterPro" id="IPR000008">
    <property type="entry name" value="C2_dom"/>
</dbReference>
<gene>
    <name evidence="6" type="ORF">TrRE_jg7586</name>
</gene>
<feature type="compositionally biased region" description="Basic and acidic residues" evidence="2">
    <location>
        <begin position="1773"/>
        <end position="1782"/>
    </location>
</feature>
<feature type="compositionally biased region" description="Low complexity" evidence="2">
    <location>
        <begin position="434"/>
        <end position="445"/>
    </location>
</feature>
<feature type="domain" description="PH" evidence="3">
    <location>
        <begin position="489"/>
        <end position="605"/>
    </location>
</feature>
<dbReference type="SMART" id="SM00233">
    <property type="entry name" value="PH"/>
    <property type="match status" value="2"/>
</dbReference>
<accession>A0A9W7CJW8</accession>
<keyword evidence="7" id="KW-1185">Reference proteome</keyword>
<dbReference type="Gene3D" id="1.10.150.50">
    <property type="entry name" value="Transcription Factor, Ets-1"/>
    <property type="match status" value="1"/>
</dbReference>
<feature type="region of interest" description="Disordered" evidence="2">
    <location>
        <begin position="1242"/>
        <end position="1339"/>
    </location>
</feature>
<dbReference type="PROSITE" id="PS50004">
    <property type="entry name" value="C2"/>
    <property type="match status" value="1"/>
</dbReference>
<dbReference type="InterPro" id="IPR001298">
    <property type="entry name" value="Filamin/ABP280_rpt"/>
</dbReference>
<feature type="region of interest" description="Disordered" evidence="2">
    <location>
        <begin position="992"/>
        <end position="1012"/>
    </location>
</feature>
<feature type="region of interest" description="Disordered" evidence="2">
    <location>
        <begin position="755"/>
        <end position="949"/>
    </location>
</feature>
<evidence type="ECO:0000256" key="2">
    <source>
        <dbReference type="SAM" id="MobiDB-lite"/>
    </source>
</evidence>
<feature type="region of interest" description="Disordered" evidence="2">
    <location>
        <begin position="1809"/>
        <end position="1971"/>
    </location>
</feature>
<dbReference type="Pfam" id="PF00630">
    <property type="entry name" value="Filamin"/>
    <property type="match status" value="1"/>
</dbReference>
<feature type="compositionally biased region" description="Acidic residues" evidence="2">
    <location>
        <begin position="1999"/>
        <end position="2018"/>
    </location>
</feature>
<dbReference type="SMART" id="SM00454">
    <property type="entry name" value="SAM"/>
    <property type="match status" value="1"/>
</dbReference>
<feature type="domain" description="PH" evidence="3">
    <location>
        <begin position="259"/>
        <end position="367"/>
    </location>
</feature>
<dbReference type="SMART" id="SM00239">
    <property type="entry name" value="C2"/>
    <property type="match status" value="1"/>
</dbReference>
<feature type="region of interest" description="Disordered" evidence="2">
    <location>
        <begin position="1"/>
        <end position="34"/>
    </location>
</feature>
<dbReference type="Gene3D" id="2.60.40.150">
    <property type="entry name" value="C2 domain"/>
    <property type="match status" value="1"/>
</dbReference>
<reference evidence="6" key="1">
    <citation type="submission" date="2022-07" db="EMBL/GenBank/DDBJ databases">
        <title>Genome analysis of Parmales, a sister group of diatoms, reveals the evolutionary specialization of diatoms from phago-mixotrophs to photoautotrophs.</title>
        <authorList>
            <person name="Ban H."/>
            <person name="Sato S."/>
            <person name="Yoshikawa S."/>
            <person name="Kazumasa Y."/>
            <person name="Nakamura Y."/>
            <person name="Ichinomiya M."/>
            <person name="Saitoh K."/>
            <person name="Sato N."/>
            <person name="Blanc-Mathieu R."/>
            <person name="Endo H."/>
            <person name="Kuwata A."/>
            <person name="Ogata H."/>
        </authorList>
    </citation>
    <scope>NUCLEOTIDE SEQUENCE</scope>
</reference>
<dbReference type="Pfam" id="PF07647">
    <property type="entry name" value="SAM_2"/>
    <property type="match status" value="1"/>
</dbReference>
<feature type="region of interest" description="Disordered" evidence="2">
    <location>
        <begin position="1984"/>
        <end position="2049"/>
    </location>
</feature>
<evidence type="ECO:0000256" key="1">
    <source>
        <dbReference type="PROSITE-ProRule" id="PRU00087"/>
    </source>
</evidence>
<dbReference type="InterPro" id="IPR051707">
    <property type="entry name" value="PI-Interact_SigTrans_Reg"/>
</dbReference>
<dbReference type="PROSITE" id="PS50105">
    <property type="entry name" value="SAM_DOMAIN"/>
    <property type="match status" value="1"/>
</dbReference>
<dbReference type="CDD" id="cd00821">
    <property type="entry name" value="PH"/>
    <property type="match status" value="1"/>
</dbReference>
<feature type="compositionally biased region" description="Basic and acidic residues" evidence="2">
    <location>
        <begin position="1817"/>
        <end position="1831"/>
    </location>
</feature>
<evidence type="ECO:0000259" key="4">
    <source>
        <dbReference type="PROSITE" id="PS50004"/>
    </source>
</evidence>
<feature type="compositionally biased region" description="Polar residues" evidence="2">
    <location>
        <begin position="1934"/>
        <end position="1955"/>
    </location>
</feature>
<protein>
    <submittedName>
        <fullName evidence="6">Uncharacterized protein</fullName>
    </submittedName>
</protein>
<feature type="compositionally biased region" description="Basic and acidic residues" evidence="2">
    <location>
        <begin position="2031"/>
        <end position="2049"/>
    </location>
</feature>
<dbReference type="PANTHER" id="PTHR14336:SF8">
    <property type="entry name" value="PROTEIN OPY1"/>
    <property type="match status" value="1"/>
</dbReference>
<dbReference type="InterPro" id="IPR013783">
    <property type="entry name" value="Ig-like_fold"/>
</dbReference>
<dbReference type="InterPro" id="IPR011993">
    <property type="entry name" value="PH-like_dom_sf"/>
</dbReference>
<dbReference type="PANTHER" id="PTHR14336">
    <property type="entry name" value="TANDEM PH DOMAIN CONTAINING PROTEIN"/>
    <property type="match status" value="1"/>
</dbReference>
<dbReference type="SUPFAM" id="SSF50729">
    <property type="entry name" value="PH domain-like"/>
    <property type="match status" value="2"/>
</dbReference>
<feature type="domain" description="C2" evidence="4">
    <location>
        <begin position="1050"/>
        <end position="1171"/>
    </location>
</feature>
<feature type="compositionally biased region" description="Low complexity" evidence="2">
    <location>
        <begin position="1915"/>
        <end position="1924"/>
    </location>
</feature>
<sequence>MSPPVPPTSRVRPSMRVAMSKLSMDGESDSDEDHGIDLSSILSNYNSSLSFDATHSDTSNIIAGSKTEVLLTSVSPQLNPDSQRLKAEIIPTGDFDPDFTPPTCTIDQISPSSYKVIFGVTKSGSYNICISAESLPAESDSPSSSPTDPLSAPPILLSVFPGAASPNHTVATGPGLDCVAPEETATFTISTYDKFGNRCTGGGDEVDVEIDGRAVLGGQAMDEGDGTYTVTYTPTAAASPTQAKGKAPPTSNHSKLPLKRHHEGFMSRCMPDDRTWERQWFALKEHSLVCYGANAYGKDVSTGAPAKPYLVLDLSECAISEFVDFPEAPHPASHHLQVVAPHLTLQLCCDTEQSMTNWLALLKKSSVNGQDAVVSTTTNPNPKLKGDIIISISLNGDLLSSCPFTPKVSAKLALEKRLNRRSTMEDLQARNILSPAPDASSSPTSAKKEFTRKQSIVELTLADDVGLIKNLEHRQMQEEKQASLQDFDPPIASGWLHKKGHFRHSWKKRYFFLTTTFDFANEKVRLTYFAKIPSDTSNWKAQERYAKGSITLNGAHLEESKPSHKSKDARFTFKVVDANKKPYEMSADTEQDRKQWLTAIKLAIDFAASRDGHPLPNSTPSLKANQTDSTASMTSAASVLVDLPASYAGVEEVRLLGQTQRQNLDDLISKLKFDLESDPSIASEPTNAKAVAKLTKLWTPSASHPTVRNILSSVSISNVPQQMTLSSCLSRLLEIEASISSEFADDPKAATEAAKMLASQVATGQTKAPPPPAAASTTTRNRGVSLSPADRRKQRRVRPSQRMTLSPGRGLGITGGIGMNSGGSGRGRSPNPKNRTPSPSKDNNKQRRRDSSSGRPSWTEITSPDGSMIYSSPKSNVMRRSSSSEIPFSKRGNRNGVRGNPNFSKSPKSADKERRASIEAQLNGSSPPTNPKLSRKAKSTPPTSADKRRVAFGHRIDSGGHNDDWTHGDIEVHGGSARNVVKGNVLDHIDEKANKPEWDTGRRKKSPNKATTRAELTKNKKTIYSTLHDSKSGGGATLMEGNNRMQISSGNGRKLRSASPKKNIQVQISLHKGVDLEAKDETGTSDPYFKIVPIRKNGEKVKSMGQKSKTKMQTCNPDWEEDFDFTINVADVDHFSCAIKDWNKYSSSQALGTFKLPVSDILKEKGEGKKNAQVLLEGVESGMVIISYRQIRANAEDEEKDEKKEGMEVREEGSSPAVELYQSQKSRRSIVEMAKEAAGIVDDVASSTRPKSASTSRAKSTSPTRSRPDFRSNLLTGDKTLASKDRSVSPGKKKKIYPKSRPQDAGGLGEEATAGEKGLSLRDSPKSSRKGFAPLQRNKKGFMTISKRTMTYFDKPPSLSASMNTATGVRGKSTYVSPEKRASQAFKDKMSKKLMRTTPGRIETAKAARSARSPSELTGLVSRVAAMKKKNLKPALPPTLEASRSSPGNIETSNGGRVTKRLNRASPTTRSRGESRWQQKFKQDGKTKSFFDLYPNMRKQPRAAPQYQQATSRGQRSIAENAQWGRVVDWLSGIKMGEYEGIFEEQGLTSLSAIELLEEKDLIEMNIKTKDQGLILRAIRSFSQQTNESIVGINQTENLAQWIIGAFDDGNREVFTQLWDSKLPSKLRDKAHFNYAAGKKIAFYCQTYFAVLPILKEEPKGKCEDALAVYGAFCTEVSTTFIASSEEFKAFSSLADAKDVSKVKEDSALEVLFTKDWKEKLRERLETFLTSVEDKESGSPKKDLSLELAAVDDEVGVVVSEEKKQGKVGFVKTAKESKKEEPPPPPKEIPRSKAKSRWHSAFSFIKKTNSLTDSGELQDKKVEKKEVKVEEKEEVMDEEKEVVKVEEKEEVMDEEKEVVKVEEREEVKDEGEKSRPNRTPTMFQGMDYKPKSATSNESDDDVGVGDKRATKPKGPKTAAKPASPMFVDKHQAPRTDTGNVKTKQTINVGQLNTANIHEANKKKDDEEKQESAWGNVFRKFSLANRASQAFSDGIKKEEGEAEEEEEGGGAAEGDDEVGNDVSRPSLTFSKQQEEQAKQNASRGREFSLD</sequence>
<feature type="compositionally biased region" description="Basic and acidic residues" evidence="2">
    <location>
        <begin position="842"/>
        <end position="852"/>
    </location>
</feature>
<dbReference type="SUPFAM" id="SSF81296">
    <property type="entry name" value="E set domains"/>
    <property type="match status" value="1"/>
</dbReference>
<dbReference type="PROSITE" id="PS50194">
    <property type="entry name" value="FILAMIN_REPEAT"/>
    <property type="match status" value="1"/>
</dbReference>
<feature type="compositionally biased region" description="Polar residues" evidence="2">
    <location>
        <begin position="853"/>
        <end position="886"/>
    </location>
</feature>
<feature type="compositionally biased region" description="Basic and acidic residues" evidence="2">
    <location>
        <begin position="1471"/>
        <end position="1482"/>
    </location>
</feature>
<comment type="caution">
    <text evidence="6">The sequence shown here is derived from an EMBL/GenBank/DDBJ whole genome shotgun (WGS) entry which is preliminary data.</text>
</comment>
<feature type="compositionally biased region" description="Polar residues" evidence="2">
    <location>
        <begin position="1442"/>
        <end position="1456"/>
    </location>
</feature>
<dbReference type="Pfam" id="PF23138">
    <property type="entry name" value="CTLH_Armc9"/>
    <property type="match status" value="1"/>
</dbReference>
<dbReference type="InterPro" id="IPR056327">
    <property type="entry name" value="ARMC9_CTLH-like_dom"/>
</dbReference>
<evidence type="ECO:0000313" key="6">
    <source>
        <dbReference type="EMBL" id="GMI05984.1"/>
    </source>
</evidence>
<feature type="region of interest" description="Disordered" evidence="2">
    <location>
        <begin position="1436"/>
        <end position="1482"/>
    </location>
</feature>
<feature type="compositionally biased region" description="Basic and acidic residues" evidence="2">
    <location>
        <begin position="1201"/>
        <end position="1213"/>
    </location>
</feature>
<feature type="region of interest" description="Disordered" evidence="2">
    <location>
        <begin position="238"/>
        <end position="257"/>
    </location>
</feature>